<dbReference type="Gene3D" id="1.20.930.10">
    <property type="entry name" value="Conserved domain common to transcription factors TFIIS, elongin A, CRSP70"/>
    <property type="match status" value="1"/>
</dbReference>
<gene>
    <name evidence="6" type="ORF">PBS003_LOCUS2630</name>
</gene>
<keyword evidence="1" id="KW-0539">Nucleus</keyword>
<dbReference type="PANTHER" id="PTHR46557">
    <property type="entry name" value="SERINE/THREONINE-PROTEIN PHOSPHATASE 1 REGULATORY SUBUNIT 10-RELATED"/>
    <property type="match status" value="1"/>
</dbReference>
<dbReference type="GO" id="GO:0072357">
    <property type="term" value="C:PTW/PP1 phosphatase complex"/>
    <property type="evidence" value="ECO:0007669"/>
    <property type="project" value="TreeGrafter"/>
</dbReference>
<dbReference type="Pfam" id="PF08711">
    <property type="entry name" value="Med26"/>
    <property type="match status" value="1"/>
</dbReference>
<feature type="region of interest" description="Disordered" evidence="3">
    <location>
        <begin position="337"/>
        <end position="384"/>
    </location>
</feature>
<dbReference type="Proteomes" id="UP001160483">
    <property type="component" value="Unassembled WGS sequence"/>
</dbReference>
<feature type="compositionally biased region" description="Polar residues" evidence="3">
    <location>
        <begin position="281"/>
        <end position="291"/>
    </location>
</feature>
<evidence type="ECO:0008006" key="8">
    <source>
        <dbReference type="Google" id="ProtNLM"/>
    </source>
</evidence>
<dbReference type="GO" id="GO:0005634">
    <property type="term" value="C:nucleus"/>
    <property type="evidence" value="ECO:0007669"/>
    <property type="project" value="UniProtKB-SubCell"/>
</dbReference>
<evidence type="ECO:0000313" key="7">
    <source>
        <dbReference type="Proteomes" id="UP001160483"/>
    </source>
</evidence>
<dbReference type="InterPro" id="IPR000571">
    <property type="entry name" value="Znf_CCCH"/>
</dbReference>
<evidence type="ECO:0000256" key="3">
    <source>
        <dbReference type="SAM" id="MobiDB-lite"/>
    </source>
</evidence>
<feature type="region of interest" description="Disordered" evidence="3">
    <location>
        <begin position="257"/>
        <end position="305"/>
    </location>
</feature>
<evidence type="ECO:0000259" key="5">
    <source>
        <dbReference type="PROSITE" id="PS51319"/>
    </source>
</evidence>
<feature type="region of interest" description="Disordered" evidence="3">
    <location>
        <begin position="665"/>
        <end position="737"/>
    </location>
</feature>
<reference evidence="6" key="1">
    <citation type="submission" date="2021-11" db="EMBL/GenBank/DDBJ databases">
        <authorList>
            <person name="Islam A."/>
            <person name="Islam S."/>
            <person name="Flora M.S."/>
            <person name="Rahman M."/>
            <person name="Ziaur R.M."/>
            <person name="Epstein J.H."/>
            <person name="Hassan M."/>
            <person name="Klassen M."/>
            <person name="Woodard K."/>
            <person name="Webb A."/>
            <person name="Webby R.J."/>
            <person name="El Zowalaty M.E."/>
        </authorList>
    </citation>
    <scope>NUCLEOTIDE SEQUENCE</scope>
    <source>
        <strain evidence="6">Pbs3</strain>
    </source>
</reference>
<protein>
    <recommendedName>
        <fullName evidence="8">Serine/threonine-protein phosphatase 1 regulatory subunit 10</fullName>
    </recommendedName>
</protein>
<evidence type="ECO:0000259" key="4">
    <source>
        <dbReference type="PROSITE" id="PS50103"/>
    </source>
</evidence>
<feature type="compositionally biased region" description="Low complexity" evidence="3">
    <location>
        <begin position="673"/>
        <end position="696"/>
    </location>
</feature>
<dbReference type="PROSITE" id="PS50103">
    <property type="entry name" value="ZF_C3H1"/>
    <property type="match status" value="1"/>
</dbReference>
<dbReference type="EMBL" id="CAKKTJ010000131">
    <property type="protein sequence ID" value="CAH0475821.1"/>
    <property type="molecule type" value="Genomic_DNA"/>
</dbReference>
<proteinExistence type="predicted"/>
<feature type="region of interest" description="Disordered" evidence="3">
    <location>
        <begin position="545"/>
        <end position="589"/>
    </location>
</feature>
<organism evidence="6 7">
    <name type="scientific">Peronospora belbahrii</name>
    <dbReference type="NCBI Taxonomy" id="622444"/>
    <lineage>
        <taxon>Eukaryota</taxon>
        <taxon>Sar</taxon>
        <taxon>Stramenopiles</taxon>
        <taxon>Oomycota</taxon>
        <taxon>Peronosporomycetes</taxon>
        <taxon>Peronosporales</taxon>
        <taxon>Peronosporaceae</taxon>
        <taxon>Peronospora</taxon>
    </lineage>
</organism>
<feature type="domain" description="C3H1-type" evidence="4">
    <location>
        <begin position="758"/>
        <end position="786"/>
    </location>
</feature>
<dbReference type="SUPFAM" id="SSF47676">
    <property type="entry name" value="Conserved domain common to transcription factors TFIIS, elongin A, CRSP70"/>
    <property type="match status" value="1"/>
</dbReference>
<dbReference type="PANTHER" id="PTHR46557:SF1">
    <property type="entry name" value="SERINE_THREONINE-PROTEIN PHOSPHATASE 1 REGULATORY SUBUNIT 10"/>
    <property type="match status" value="1"/>
</dbReference>
<dbReference type="InterPro" id="IPR017923">
    <property type="entry name" value="TFIIS_N"/>
</dbReference>
<evidence type="ECO:0000256" key="1">
    <source>
        <dbReference type="PROSITE-ProRule" id="PRU00649"/>
    </source>
</evidence>
<comment type="caution">
    <text evidence="6">The sequence shown here is derived from an EMBL/GenBank/DDBJ whole genome shotgun (WGS) entry which is preliminary data.</text>
</comment>
<dbReference type="GO" id="GO:0000785">
    <property type="term" value="C:chromatin"/>
    <property type="evidence" value="ECO:0007669"/>
    <property type="project" value="TreeGrafter"/>
</dbReference>
<feature type="compositionally biased region" description="Low complexity" evidence="3">
    <location>
        <begin position="708"/>
        <end position="717"/>
    </location>
</feature>
<sequence>MNMDMERTSFTSMLEDSQFGGPLHISQQPLMHAQAQSAFGFHSTMAMDTPQFMKQQSIEQQAPPLASVPVQLPADQSIPDMLQSTMSRSNSCTLTPSNAEAFLLSLVDCELCVSSISNLPIFLQFLPRCKTEPEQTLALVVLRATSTASDTKLSRACAGAFEKSGGLHLARTWVDSAVTWQHNDLLVLLLEVLQTLPLQLTSITEARINEPIVKLRKNACDERVKRAAQDLLKFWRGKFTEKEKSSVASVVAQEKTHETFSANKPSSSSTSSAKQVPAIAASSNASKTVPSKQPKVTKKRTIKRLERLPFGGGSAVSKSSDLIGNLMQRKSAKDAATAAAEVEKKNTSSKSTSSSKSDIMKNEETKSRKSSSAKDDSISADDTLSMPLPTIQSFKVVSSTGGVTKERKCIRWADESGEELVMVKLIESWRDLVPHDPRHDDQSFKDAKLREHANERHALLAQHHKVPPAVVASRSREWTTPPFIRLPEDVAKRVDGNTVTDEMHVQDSRRRHVDEYEVLAGEMPIASPKEWERVNDPHRGPPLEIPLSDVIEGNASNQSPPRSAPMMVAPATSSSRERYSSGGYVQTSRDYDQRGFSRSEYNGCQDPDADRKLREVLGPLQENTVSLLLDCPDVVPQVLEEAQRHGNRISDARVFEIVDQYRRGRYQAPPPVGSGQPPSYSPYGSQQQQQQQQQQQHFGDMGPGTGYGHQYQQQYPPQQGPLGGPFVSGNRKTDALNSLQNGLMPDALQSHKRLTKKARSMQPCRFFTSPIGCKHGGNCHYAHIQPVPANGPELIYNNSGPMMGGRGGGHMERYGHVGMSRGNPSHQVRGGR</sequence>
<feature type="zinc finger region" description="C3H1-type" evidence="2">
    <location>
        <begin position="758"/>
        <end position="786"/>
    </location>
</feature>
<dbReference type="GO" id="GO:0008157">
    <property type="term" value="F:protein phosphatase 1 binding"/>
    <property type="evidence" value="ECO:0007669"/>
    <property type="project" value="TreeGrafter"/>
</dbReference>
<feature type="compositionally biased region" description="Basic and acidic residues" evidence="3">
    <location>
        <begin position="358"/>
        <end position="377"/>
    </location>
</feature>
<accession>A0AAU9KNC3</accession>
<keyword evidence="2" id="KW-0862">Zinc</keyword>
<feature type="compositionally biased region" description="Low complexity" evidence="3">
    <location>
        <begin position="348"/>
        <end position="357"/>
    </location>
</feature>
<dbReference type="AlphaFoldDB" id="A0AAU9KNC3"/>
<keyword evidence="2" id="KW-0479">Metal-binding</keyword>
<feature type="domain" description="TFIIS N-terminal" evidence="5">
    <location>
        <begin position="168"/>
        <end position="242"/>
    </location>
</feature>
<keyword evidence="2" id="KW-0863">Zinc-finger</keyword>
<evidence type="ECO:0000313" key="6">
    <source>
        <dbReference type="EMBL" id="CAH0475821.1"/>
    </source>
</evidence>
<comment type="subcellular location">
    <subcellularLocation>
        <location evidence="1">Nucleus</location>
    </subcellularLocation>
</comment>
<evidence type="ECO:0000256" key="2">
    <source>
        <dbReference type="PROSITE-ProRule" id="PRU00723"/>
    </source>
</evidence>
<name>A0AAU9KNC3_9STRA</name>
<dbReference type="GO" id="GO:0008270">
    <property type="term" value="F:zinc ion binding"/>
    <property type="evidence" value="ECO:0007669"/>
    <property type="project" value="UniProtKB-KW"/>
</dbReference>
<dbReference type="PROSITE" id="PS51319">
    <property type="entry name" value="TFIIS_N"/>
    <property type="match status" value="1"/>
</dbReference>
<dbReference type="InterPro" id="IPR035441">
    <property type="entry name" value="TFIIS/LEDGF_dom_sf"/>
</dbReference>